<proteinExistence type="inferred from homology"/>
<dbReference type="STRING" id="97359.A0A550CTL7"/>
<comment type="caution">
    <text evidence="5">The sequence shown here is derived from an EMBL/GenBank/DDBJ whole genome shotgun (WGS) entry which is preliminary data.</text>
</comment>
<evidence type="ECO:0000256" key="3">
    <source>
        <dbReference type="ARBA" id="ARBA00022729"/>
    </source>
</evidence>
<comment type="similarity">
    <text evidence="1">Belongs to the LCL2 family.</text>
</comment>
<protein>
    <recommendedName>
        <fullName evidence="2">Long chronological lifespan protein 2</fullName>
    </recommendedName>
</protein>
<keyword evidence="3 4" id="KW-0732">Signal</keyword>
<evidence type="ECO:0000256" key="1">
    <source>
        <dbReference type="ARBA" id="ARBA00010545"/>
    </source>
</evidence>
<dbReference type="GO" id="GO:0036503">
    <property type="term" value="P:ERAD pathway"/>
    <property type="evidence" value="ECO:0007669"/>
    <property type="project" value="TreeGrafter"/>
</dbReference>
<evidence type="ECO:0000256" key="4">
    <source>
        <dbReference type="SAM" id="SignalP"/>
    </source>
</evidence>
<dbReference type="PANTHER" id="PTHR38425:SF1">
    <property type="entry name" value="LONG CHRONOLOGICAL LIFESPAN PROTEIN 2"/>
    <property type="match status" value="1"/>
</dbReference>
<dbReference type="EMBL" id="VDMD01000002">
    <property type="protein sequence ID" value="TRM68136.1"/>
    <property type="molecule type" value="Genomic_DNA"/>
</dbReference>
<dbReference type="PANTHER" id="PTHR38425">
    <property type="entry name" value="LONG CHRONOLOGICAL LIFESPAN PROTEIN 2"/>
    <property type="match status" value="1"/>
</dbReference>
<dbReference type="OrthoDB" id="2234316at2759"/>
<feature type="signal peptide" evidence="4">
    <location>
        <begin position="1"/>
        <end position="20"/>
    </location>
</feature>
<dbReference type="AlphaFoldDB" id="A0A550CTL7"/>
<accession>A0A550CTL7</accession>
<evidence type="ECO:0000256" key="2">
    <source>
        <dbReference type="ARBA" id="ARBA00018534"/>
    </source>
</evidence>
<name>A0A550CTL7_9AGAR</name>
<keyword evidence="6" id="KW-1185">Reference proteome</keyword>
<reference evidence="5 6" key="1">
    <citation type="journal article" date="2019" name="New Phytol.">
        <title>Comparative genomics reveals unique wood-decay strategies and fruiting body development in the Schizophyllaceae.</title>
        <authorList>
            <person name="Almasi E."/>
            <person name="Sahu N."/>
            <person name="Krizsan K."/>
            <person name="Balint B."/>
            <person name="Kovacs G.M."/>
            <person name="Kiss B."/>
            <person name="Cseklye J."/>
            <person name="Drula E."/>
            <person name="Henrissat B."/>
            <person name="Nagy I."/>
            <person name="Chovatia M."/>
            <person name="Adam C."/>
            <person name="LaButti K."/>
            <person name="Lipzen A."/>
            <person name="Riley R."/>
            <person name="Grigoriev I.V."/>
            <person name="Nagy L.G."/>
        </authorList>
    </citation>
    <scope>NUCLEOTIDE SEQUENCE [LARGE SCALE GENOMIC DNA]</scope>
    <source>
        <strain evidence="5 6">NL-1724</strain>
    </source>
</reference>
<feature type="chain" id="PRO_5022099723" description="Long chronological lifespan protein 2" evidence="4">
    <location>
        <begin position="21"/>
        <end position="117"/>
    </location>
</feature>
<organism evidence="5 6">
    <name type="scientific">Schizophyllum amplum</name>
    <dbReference type="NCBI Taxonomy" id="97359"/>
    <lineage>
        <taxon>Eukaryota</taxon>
        <taxon>Fungi</taxon>
        <taxon>Dikarya</taxon>
        <taxon>Basidiomycota</taxon>
        <taxon>Agaricomycotina</taxon>
        <taxon>Agaricomycetes</taxon>
        <taxon>Agaricomycetidae</taxon>
        <taxon>Agaricales</taxon>
        <taxon>Schizophyllaceae</taxon>
        <taxon>Schizophyllum</taxon>
    </lineage>
</organism>
<sequence length="117" mass="12777">MLNFSPLASICLWAATMVSAQFGFFEQMFGGQQQQQQQQHSHASQWAAYQESVPCSKYLCPGTLECVARPTDCPCPDVQDIKCLIPDKADGATMVCVRGEEGCAGVEKLARAKVMQV</sequence>
<gene>
    <name evidence="5" type="ORF">BD626DRAFT_480882</name>
</gene>
<evidence type="ECO:0000313" key="6">
    <source>
        <dbReference type="Proteomes" id="UP000320762"/>
    </source>
</evidence>
<dbReference type="Proteomes" id="UP000320762">
    <property type="component" value="Unassembled WGS sequence"/>
</dbReference>
<dbReference type="InterPro" id="IPR034543">
    <property type="entry name" value="LCL2"/>
</dbReference>
<evidence type="ECO:0000313" key="5">
    <source>
        <dbReference type="EMBL" id="TRM68136.1"/>
    </source>
</evidence>